<evidence type="ECO:0000256" key="5">
    <source>
        <dbReference type="ARBA" id="ARBA00022840"/>
    </source>
</evidence>
<dbReference type="InterPro" id="IPR001412">
    <property type="entry name" value="aa-tRNA-synth_I_CS"/>
</dbReference>
<feature type="short sequence motif" description="'KMSKS' region" evidence="9">
    <location>
        <begin position="300"/>
        <end position="304"/>
    </location>
</feature>
<keyword evidence="4 9" id="KW-0547">Nucleotide-binding</keyword>
<dbReference type="EC" id="6.1.1.18" evidence="9"/>
<name>A0ABW7HBX0_9BURK</name>
<evidence type="ECO:0000256" key="9">
    <source>
        <dbReference type="HAMAP-Rule" id="MF_00126"/>
    </source>
</evidence>
<keyword evidence="3 9" id="KW-0436">Ligase</keyword>
<feature type="domain" description="Glutamyl/glutaminyl-tRNA synthetase class Ib anti-codon binding" evidence="12">
    <location>
        <begin position="372"/>
        <end position="486"/>
    </location>
</feature>
<dbReference type="SUPFAM" id="SSF52374">
    <property type="entry name" value="Nucleotidylyl transferase"/>
    <property type="match status" value="1"/>
</dbReference>
<proteinExistence type="inferred from homology"/>
<dbReference type="Pfam" id="PF00749">
    <property type="entry name" value="tRNA-synt_1c"/>
    <property type="match status" value="1"/>
</dbReference>
<evidence type="ECO:0000256" key="7">
    <source>
        <dbReference type="ARBA" id="ARBA00023146"/>
    </source>
</evidence>
<dbReference type="InterPro" id="IPR020056">
    <property type="entry name" value="Rbsml_bL25/Gln-tRNA_synth_N"/>
</dbReference>
<dbReference type="InterPro" id="IPR050132">
    <property type="entry name" value="Gln/Glu-tRNA_Ligase"/>
</dbReference>
<keyword evidence="6 9" id="KW-0648">Protein biosynthesis</keyword>
<dbReference type="InterPro" id="IPR020059">
    <property type="entry name" value="Glu/Gln-tRNA-synth_Ib_codon-bd"/>
</dbReference>
<evidence type="ECO:0000256" key="10">
    <source>
        <dbReference type="RuleBase" id="RU363037"/>
    </source>
</evidence>
<dbReference type="Pfam" id="PF20974">
    <property type="entry name" value="tRNA-synt_1c_C2"/>
    <property type="match status" value="1"/>
</dbReference>
<dbReference type="Gene3D" id="2.40.240.10">
    <property type="entry name" value="Ribosomal Protein L25, Chain P"/>
    <property type="match status" value="2"/>
</dbReference>
<dbReference type="EMBL" id="JBIGIC010000005">
    <property type="protein sequence ID" value="MFG6487284.1"/>
    <property type="molecule type" value="Genomic_DNA"/>
</dbReference>
<evidence type="ECO:0000256" key="1">
    <source>
        <dbReference type="ARBA" id="ARBA00005594"/>
    </source>
</evidence>
<feature type="binding site" evidence="9">
    <location>
        <position position="258"/>
    </location>
    <ligand>
        <name>ATP</name>
        <dbReference type="ChEBI" id="CHEBI:30616"/>
    </ligand>
</feature>
<evidence type="ECO:0000256" key="8">
    <source>
        <dbReference type="ARBA" id="ARBA00048270"/>
    </source>
</evidence>
<comment type="caution">
    <text evidence="9">Lacks conserved residue(s) required for the propagation of feature annotation.</text>
</comment>
<feature type="binding site" evidence="9">
    <location>
        <begin position="68"/>
        <end position="74"/>
    </location>
    <ligand>
        <name>ATP</name>
        <dbReference type="ChEBI" id="CHEBI:30616"/>
    </ligand>
</feature>
<comment type="subcellular location">
    <subcellularLocation>
        <location evidence="9">Cytoplasm</location>
    </subcellularLocation>
</comment>
<keyword evidence="2 9" id="KW-0963">Cytoplasm</keyword>
<sequence>MSNNAAAPAPAPATNFLRQRIEHDLETGAFAGRHFAGTPGDASHHAAGPLDEARVRTRFPPEPNGYLHIGHAKSICLNFGLARDYGGACHLRFDDTNPEKEELEYVNAIKEMVQWLGWSWGDNLYEASSYFDFMYQAAEALITAGHAYVDEQSAEEMRANRGDFGKPGINSPFRGRTPAENLARFREMRDGKHADGAMVLRAKIDMASPNINLRDPTLYRIKHAEHHATGNKWCIYPMYTYAHPIEDALERITHSICTLEFEDQRPFYDWLLNQLADLGLLARPLPQQIEFGRLNLNYVVTSKRKLRQLVEENHVSGWDDPRMPTLVGLRRRGFTPASLRAMVEATGASKQNAWIDDTVLDQALRADLEPQAPRAFAVLQPLRLKLTNYADVFGSADHREPCETAAHPHKPELGLRKFSLGPELWIEAEDFVEVPPKGYFRLYPPQRQPDGSLSPGNKVRLKAGYIIECTGAEKDADGKVTAVLATVIPDTKSGTPGADAVKVKGTIGWVGAHEAVAAEVRLYERLFAEPQPDAGGRDFIEFLNPHSLRVVQGFVEPSLAGATADQRWQFERHGYFVTDRVDHRADKPVFNKITGLKDSFAK</sequence>
<keyword evidence="5 9" id="KW-0067">ATP-binding</keyword>
<dbReference type="InterPro" id="IPR004514">
    <property type="entry name" value="Gln-tRNA-synth"/>
</dbReference>
<dbReference type="Proteomes" id="UP001606134">
    <property type="component" value="Unassembled WGS sequence"/>
</dbReference>
<evidence type="ECO:0000256" key="3">
    <source>
        <dbReference type="ARBA" id="ARBA00022598"/>
    </source>
</evidence>
<dbReference type="PANTHER" id="PTHR43097">
    <property type="entry name" value="GLUTAMINE-TRNA LIGASE"/>
    <property type="match status" value="1"/>
</dbReference>
<evidence type="ECO:0000259" key="11">
    <source>
        <dbReference type="Pfam" id="PF00749"/>
    </source>
</evidence>
<feature type="binding site" evidence="9">
    <location>
        <position position="94"/>
    </location>
    <ligand>
        <name>L-glutamine</name>
        <dbReference type="ChEBI" id="CHEBI:58359"/>
    </ligand>
</feature>
<evidence type="ECO:0000259" key="12">
    <source>
        <dbReference type="Pfam" id="PF03950"/>
    </source>
</evidence>
<dbReference type="PROSITE" id="PS00178">
    <property type="entry name" value="AA_TRNA_LIGASE_I"/>
    <property type="match status" value="1"/>
</dbReference>
<evidence type="ECO:0000256" key="6">
    <source>
        <dbReference type="ARBA" id="ARBA00022917"/>
    </source>
</evidence>
<dbReference type="InterPro" id="IPR049437">
    <property type="entry name" value="tRNA-synt_1c_C2"/>
</dbReference>
<feature type="domain" description="tRNA synthetases class I (E and Q) anti-codon binding" evidence="13">
    <location>
        <begin position="506"/>
        <end position="579"/>
    </location>
</feature>
<dbReference type="InterPro" id="IPR020058">
    <property type="entry name" value="Glu/Gln-tRNA-synth_Ib_cat-dom"/>
</dbReference>
<dbReference type="InterPro" id="IPR011035">
    <property type="entry name" value="Ribosomal_bL25/Gln-tRNA_synth"/>
</dbReference>
<gene>
    <name evidence="9" type="primary">glnS</name>
    <name evidence="14" type="ORF">ACG04R_11445</name>
</gene>
<evidence type="ECO:0000313" key="14">
    <source>
        <dbReference type="EMBL" id="MFG6487284.1"/>
    </source>
</evidence>
<feature type="binding site" evidence="9">
    <location>
        <begin position="62"/>
        <end position="64"/>
    </location>
    <ligand>
        <name>ATP</name>
        <dbReference type="ChEBI" id="CHEBI:30616"/>
    </ligand>
</feature>
<reference evidence="14 15" key="1">
    <citation type="submission" date="2024-08" db="EMBL/GenBank/DDBJ databases">
        <authorList>
            <person name="Lu H."/>
        </authorList>
    </citation>
    <scope>NUCLEOTIDE SEQUENCE [LARGE SCALE GENOMIC DNA]</scope>
    <source>
        <strain evidence="14 15">BYS78W</strain>
    </source>
</reference>
<dbReference type="NCBIfam" id="NF011291">
    <property type="entry name" value="PRK14703.1"/>
    <property type="match status" value="1"/>
</dbReference>
<comment type="caution">
    <text evidence="14">The sequence shown here is derived from an EMBL/GenBank/DDBJ whole genome shotgun (WGS) entry which is preliminary data.</text>
</comment>
<dbReference type="Pfam" id="PF03950">
    <property type="entry name" value="tRNA-synt_1c_C"/>
    <property type="match status" value="1"/>
</dbReference>
<organism evidence="14 15">
    <name type="scientific">Pelomonas candidula</name>
    <dbReference type="NCBI Taxonomy" id="3299025"/>
    <lineage>
        <taxon>Bacteria</taxon>
        <taxon>Pseudomonadati</taxon>
        <taxon>Pseudomonadota</taxon>
        <taxon>Betaproteobacteria</taxon>
        <taxon>Burkholderiales</taxon>
        <taxon>Sphaerotilaceae</taxon>
        <taxon>Roseateles</taxon>
    </lineage>
</organism>
<accession>A0ABW7HBX0</accession>
<feature type="binding site" evidence="9">
    <location>
        <begin position="293"/>
        <end position="294"/>
    </location>
    <ligand>
        <name>ATP</name>
        <dbReference type="ChEBI" id="CHEBI:30616"/>
    </ligand>
</feature>
<evidence type="ECO:0000256" key="2">
    <source>
        <dbReference type="ARBA" id="ARBA00022490"/>
    </source>
</evidence>
<dbReference type="HAMAP" id="MF_00126">
    <property type="entry name" value="Gln_tRNA_synth"/>
    <property type="match status" value="1"/>
</dbReference>
<dbReference type="InterPro" id="IPR014729">
    <property type="entry name" value="Rossmann-like_a/b/a_fold"/>
</dbReference>
<evidence type="ECO:0000259" key="13">
    <source>
        <dbReference type="Pfam" id="PF20974"/>
    </source>
</evidence>
<evidence type="ECO:0000256" key="4">
    <source>
        <dbReference type="ARBA" id="ARBA00022741"/>
    </source>
</evidence>
<dbReference type="RefSeq" id="WP_394409838.1">
    <property type="nucleotide sequence ID" value="NZ_JBIGIC010000005.1"/>
</dbReference>
<feature type="domain" description="Glutamyl/glutaminyl-tRNA synthetase class Ib catalytic" evidence="11">
    <location>
        <begin position="55"/>
        <end position="353"/>
    </location>
</feature>
<feature type="binding site" evidence="9">
    <location>
        <position position="239"/>
    </location>
    <ligand>
        <name>L-glutamine</name>
        <dbReference type="ChEBI" id="CHEBI:58359"/>
    </ligand>
</feature>
<dbReference type="Gene3D" id="3.40.50.620">
    <property type="entry name" value="HUPs"/>
    <property type="match status" value="1"/>
</dbReference>
<dbReference type="PRINTS" id="PR00987">
    <property type="entry name" value="TRNASYNTHGLU"/>
</dbReference>
<protein>
    <recommendedName>
        <fullName evidence="9">Glutamine--tRNA ligase</fullName>
        <ecNumber evidence="9">6.1.1.18</ecNumber>
    </recommendedName>
    <alternativeName>
        <fullName evidence="9">Glutaminyl-tRNA synthetase</fullName>
        <shortName evidence="9">GlnRS</shortName>
    </alternativeName>
</protein>
<dbReference type="InterPro" id="IPR022861">
    <property type="entry name" value="Gln_tRNA_ligase_bac"/>
</dbReference>
<comment type="subunit">
    <text evidence="9">Monomer.</text>
</comment>
<dbReference type="NCBIfam" id="TIGR00440">
    <property type="entry name" value="glnS"/>
    <property type="match status" value="1"/>
</dbReference>
<dbReference type="GO" id="GO:0016874">
    <property type="term" value="F:ligase activity"/>
    <property type="evidence" value="ECO:0007669"/>
    <property type="project" value="UniProtKB-KW"/>
</dbReference>
<feature type="short sequence motif" description="'HIGH' region" evidence="9">
    <location>
        <begin position="61"/>
        <end position="71"/>
    </location>
</feature>
<dbReference type="InterPro" id="IPR000924">
    <property type="entry name" value="Glu/Gln-tRNA-synth"/>
</dbReference>
<dbReference type="SUPFAM" id="SSF50715">
    <property type="entry name" value="Ribosomal protein L25-like"/>
    <property type="match status" value="1"/>
</dbReference>
<comment type="catalytic activity">
    <reaction evidence="8 9">
        <text>tRNA(Gln) + L-glutamine + ATP = L-glutaminyl-tRNA(Gln) + AMP + diphosphate</text>
        <dbReference type="Rhea" id="RHEA:20121"/>
        <dbReference type="Rhea" id="RHEA-COMP:9662"/>
        <dbReference type="Rhea" id="RHEA-COMP:9681"/>
        <dbReference type="ChEBI" id="CHEBI:30616"/>
        <dbReference type="ChEBI" id="CHEBI:33019"/>
        <dbReference type="ChEBI" id="CHEBI:58359"/>
        <dbReference type="ChEBI" id="CHEBI:78442"/>
        <dbReference type="ChEBI" id="CHEBI:78521"/>
        <dbReference type="ChEBI" id="CHEBI:456215"/>
        <dbReference type="EC" id="6.1.1.18"/>
    </reaction>
</comment>
<keyword evidence="7 9" id="KW-0030">Aminoacyl-tRNA synthetase</keyword>
<dbReference type="PANTHER" id="PTHR43097:SF5">
    <property type="entry name" value="GLUTAMATE--TRNA LIGASE"/>
    <property type="match status" value="1"/>
</dbReference>
<evidence type="ECO:0000313" key="15">
    <source>
        <dbReference type="Proteomes" id="UP001606134"/>
    </source>
</evidence>
<comment type="similarity">
    <text evidence="1 9 10">Belongs to the class-I aminoacyl-tRNA synthetase family.</text>
</comment>
<keyword evidence="15" id="KW-1185">Reference proteome</keyword>